<comment type="caution">
    <text evidence="1">The sequence shown here is derived from an EMBL/GenBank/DDBJ whole genome shotgun (WGS) entry which is preliminary data.</text>
</comment>
<dbReference type="Proteomes" id="UP000629468">
    <property type="component" value="Unassembled WGS sequence"/>
</dbReference>
<reference evidence="1 2" key="1">
    <citation type="journal article" name="Sci. Rep.">
        <title>Telomere-to-telomere assembled and centromere annotated genomes of the two main subspecies of the button mushroom Agaricus bisporus reveal especially polymorphic chromosome ends.</title>
        <authorList>
            <person name="Sonnenberg A.S.M."/>
            <person name="Sedaghat-Telgerd N."/>
            <person name="Lavrijssen B."/>
            <person name="Ohm R.A."/>
            <person name="Hendrickx P.M."/>
            <person name="Scholtmeijer K."/>
            <person name="Baars J.J.P."/>
            <person name="van Peer A."/>
        </authorList>
    </citation>
    <scope>NUCLEOTIDE SEQUENCE [LARGE SCALE GENOMIC DNA]</scope>
    <source>
        <strain evidence="1 2">H119_p4</strain>
    </source>
</reference>
<organism evidence="1 2">
    <name type="scientific">Agaricus bisporus var. burnettii</name>
    <dbReference type="NCBI Taxonomy" id="192524"/>
    <lineage>
        <taxon>Eukaryota</taxon>
        <taxon>Fungi</taxon>
        <taxon>Dikarya</taxon>
        <taxon>Basidiomycota</taxon>
        <taxon>Agaricomycotina</taxon>
        <taxon>Agaricomycetes</taxon>
        <taxon>Agaricomycetidae</taxon>
        <taxon>Agaricales</taxon>
        <taxon>Agaricineae</taxon>
        <taxon>Agaricaceae</taxon>
        <taxon>Agaricus</taxon>
    </lineage>
</organism>
<evidence type="ECO:0000313" key="1">
    <source>
        <dbReference type="EMBL" id="KAF7768253.1"/>
    </source>
</evidence>
<dbReference type="AlphaFoldDB" id="A0A8H7C866"/>
<dbReference type="EMBL" id="JABXXO010000010">
    <property type="protein sequence ID" value="KAF7768253.1"/>
    <property type="molecule type" value="Genomic_DNA"/>
</dbReference>
<proteinExistence type="predicted"/>
<sequence>MTDSIYPCNCNSFCDEACVLSLLEPDSYPCRKCGAYNSKIRLCYTFLSFVRWSLQVEHLNRCRTTGFFSFLINRASLLCTRGT</sequence>
<accession>A0A8H7C866</accession>
<name>A0A8H7C866_AGABI</name>
<protein>
    <submittedName>
        <fullName evidence="1">Uncharacterized protein</fullName>
    </submittedName>
</protein>
<evidence type="ECO:0000313" key="2">
    <source>
        <dbReference type="Proteomes" id="UP000629468"/>
    </source>
</evidence>
<gene>
    <name evidence="1" type="ORF">Agabi119p4_7496</name>
</gene>